<dbReference type="CDD" id="cd01895">
    <property type="entry name" value="EngA2"/>
    <property type="match status" value="1"/>
</dbReference>
<dbReference type="CDD" id="cd01894">
    <property type="entry name" value="EngA1"/>
    <property type="match status" value="1"/>
</dbReference>
<protein>
    <recommendedName>
        <fullName evidence="2 8">GTPase Der</fullName>
    </recommendedName>
    <alternativeName>
        <fullName evidence="7 8">GTP-binding protein EngA</fullName>
    </alternativeName>
</protein>
<evidence type="ECO:0000259" key="11">
    <source>
        <dbReference type="PROSITE" id="PS51712"/>
    </source>
</evidence>
<dbReference type="EMBL" id="FSQZ01000001">
    <property type="protein sequence ID" value="SIN62472.1"/>
    <property type="molecule type" value="Genomic_DNA"/>
</dbReference>
<dbReference type="InterPro" id="IPR003593">
    <property type="entry name" value="AAA+_ATPase"/>
</dbReference>
<comment type="function">
    <text evidence="8 10">GTPase that plays an essential role in the late steps of ribosome biogenesis.</text>
</comment>
<evidence type="ECO:0000256" key="8">
    <source>
        <dbReference type="HAMAP-Rule" id="MF_00195"/>
    </source>
</evidence>
<comment type="subunit">
    <text evidence="8">Associates with the 50S ribosomal subunit.</text>
</comment>
<evidence type="ECO:0000256" key="4">
    <source>
        <dbReference type="ARBA" id="ARBA00022737"/>
    </source>
</evidence>
<dbReference type="NCBIfam" id="TIGR00231">
    <property type="entry name" value="small_GTP"/>
    <property type="match status" value="2"/>
</dbReference>
<reference evidence="12 13" key="1">
    <citation type="submission" date="2016-11" db="EMBL/GenBank/DDBJ databases">
        <authorList>
            <person name="Varghese N."/>
            <person name="Submissions S."/>
        </authorList>
    </citation>
    <scope>NUCLEOTIDE SEQUENCE [LARGE SCALE GENOMIC DNA]</scope>
    <source>
        <strain evidence="12 13">DSM 20664</strain>
    </source>
</reference>
<organism evidence="12 13">
    <name type="scientific">Acetomicrobium flavidum</name>
    <dbReference type="NCBI Taxonomy" id="49896"/>
    <lineage>
        <taxon>Bacteria</taxon>
        <taxon>Thermotogati</taxon>
        <taxon>Synergistota</taxon>
        <taxon>Synergistia</taxon>
        <taxon>Synergistales</taxon>
        <taxon>Acetomicrobiaceae</taxon>
        <taxon>Acetomicrobium</taxon>
    </lineage>
</organism>
<feature type="binding site" evidence="8">
    <location>
        <begin position="59"/>
        <end position="63"/>
    </location>
    <ligand>
        <name>GTP</name>
        <dbReference type="ChEBI" id="CHEBI:37565"/>
        <label>1</label>
    </ligand>
</feature>
<dbReference type="InterPro" id="IPR032859">
    <property type="entry name" value="KH_dom-like"/>
</dbReference>
<proteinExistence type="inferred from homology"/>
<feature type="binding site" evidence="8">
    <location>
        <begin position="231"/>
        <end position="235"/>
    </location>
    <ligand>
        <name>GTP</name>
        <dbReference type="ChEBI" id="CHEBI:37565"/>
        <label>2</label>
    </ligand>
</feature>
<dbReference type="Gene3D" id="3.30.300.20">
    <property type="match status" value="1"/>
</dbReference>
<feature type="binding site" evidence="8">
    <location>
        <begin position="296"/>
        <end position="299"/>
    </location>
    <ligand>
        <name>GTP</name>
        <dbReference type="ChEBI" id="CHEBI:37565"/>
        <label>2</label>
    </ligand>
</feature>
<dbReference type="Pfam" id="PF01926">
    <property type="entry name" value="MMR_HSR1"/>
    <property type="match status" value="2"/>
</dbReference>
<dbReference type="InterPro" id="IPR027417">
    <property type="entry name" value="P-loop_NTPase"/>
</dbReference>
<keyword evidence="4 10" id="KW-0677">Repeat</keyword>
<feature type="domain" description="EngA-type G" evidence="11">
    <location>
        <begin position="178"/>
        <end position="354"/>
    </location>
</feature>
<dbReference type="Pfam" id="PF14714">
    <property type="entry name" value="KH_dom-like"/>
    <property type="match status" value="1"/>
</dbReference>
<comment type="similarity">
    <text evidence="1 8 9 10">Belongs to the TRAFAC class TrmE-Era-EngA-EngB-Septin-like GTPase superfamily. EngA (Der) GTPase family.</text>
</comment>
<feature type="binding site" evidence="8">
    <location>
        <begin position="12"/>
        <end position="19"/>
    </location>
    <ligand>
        <name>GTP</name>
        <dbReference type="ChEBI" id="CHEBI:37565"/>
        <label>1</label>
    </ligand>
</feature>
<evidence type="ECO:0000256" key="3">
    <source>
        <dbReference type="ARBA" id="ARBA00022517"/>
    </source>
</evidence>
<evidence type="ECO:0000256" key="7">
    <source>
        <dbReference type="ARBA" id="ARBA00032345"/>
    </source>
</evidence>
<evidence type="ECO:0000313" key="13">
    <source>
        <dbReference type="Proteomes" id="UP000185093"/>
    </source>
</evidence>
<dbReference type="Proteomes" id="UP000185093">
    <property type="component" value="Unassembled WGS sequence"/>
</dbReference>
<accession>A0ABY1JAQ6</accession>
<evidence type="ECO:0000256" key="6">
    <source>
        <dbReference type="ARBA" id="ARBA00023134"/>
    </source>
</evidence>
<dbReference type="InterPro" id="IPR015946">
    <property type="entry name" value="KH_dom-like_a/b"/>
</dbReference>
<comment type="caution">
    <text evidence="12">The sequence shown here is derived from an EMBL/GenBank/DDBJ whole genome shotgun (WGS) entry which is preliminary data.</text>
</comment>
<dbReference type="InterPro" id="IPR016484">
    <property type="entry name" value="GTPase_Der"/>
</dbReference>
<evidence type="ECO:0000256" key="5">
    <source>
        <dbReference type="ARBA" id="ARBA00022741"/>
    </source>
</evidence>
<keyword evidence="3 8" id="KW-0690">Ribosome biogenesis</keyword>
<dbReference type="RefSeq" id="WP_074198990.1">
    <property type="nucleotide sequence ID" value="NZ_DAONBL010000017.1"/>
</dbReference>
<evidence type="ECO:0000256" key="10">
    <source>
        <dbReference type="RuleBase" id="RU004481"/>
    </source>
</evidence>
<feature type="binding site" evidence="8">
    <location>
        <begin position="184"/>
        <end position="191"/>
    </location>
    <ligand>
        <name>GTP</name>
        <dbReference type="ChEBI" id="CHEBI:37565"/>
        <label>2</label>
    </ligand>
</feature>
<keyword evidence="5 8" id="KW-0547">Nucleotide-binding</keyword>
<dbReference type="InterPro" id="IPR005225">
    <property type="entry name" value="Small_GTP-bd"/>
</dbReference>
<feature type="binding site" evidence="8">
    <location>
        <begin position="121"/>
        <end position="124"/>
    </location>
    <ligand>
        <name>GTP</name>
        <dbReference type="ChEBI" id="CHEBI:37565"/>
        <label>1</label>
    </ligand>
</feature>
<sequence>MGRNGDVVAIIGRANVGKSTLFNRIVQKRLAIVDDIPGVTRDRIYARVEWSGKSFYLVDTGGFPNDDEPLLDAVGRQIARAIEEANVIILVIDGREGILPQDEKIAEILRKSNRKVIVAVNKIDEPMHEHLIYDAYKLGFEDVVGVSAEHNRNISNLLDIVVAHVDEETVEEDEDDAIKIAIVGRPNVGKSSIFNALIGEERAIVSDIPGTTRDSIDTVITYEGKKYLLIDTAGLRKKSRLKDDIEFYSLLRAERSMDRADVVLLVIDVTEAVTEQDKRIAGMVFEKGKGLVVALNKWDLLPEGQPKLGDSIIKFAKEQLYFTNDAPVITTSALSKRNILKIFDVCNEIYTLRQTRIPTSILNRMVRDIVSFQRLPSDGKGRFLNIFYVTQVETAPPSFVFFVNDQNLVDKPFERKIINELVKVGNFRGVPVRVFWKNRR</sequence>
<dbReference type="PANTHER" id="PTHR43834:SF6">
    <property type="entry name" value="GTPASE DER"/>
    <property type="match status" value="1"/>
</dbReference>
<gene>
    <name evidence="8" type="primary">der</name>
    <name evidence="12" type="ORF">SAMN05444368_0168</name>
</gene>
<dbReference type="NCBIfam" id="TIGR03594">
    <property type="entry name" value="GTPase_EngA"/>
    <property type="match status" value="1"/>
</dbReference>
<dbReference type="PANTHER" id="PTHR43834">
    <property type="entry name" value="GTPASE DER"/>
    <property type="match status" value="1"/>
</dbReference>
<dbReference type="PRINTS" id="PR00326">
    <property type="entry name" value="GTP1OBG"/>
</dbReference>
<dbReference type="PROSITE" id="PS51712">
    <property type="entry name" value="G_ENGA"/>
    <property type="match status" value="2"/>
</dbReference>
<dbReference type="InterPro" id="IPR006073">
    <property type="entry name" value="GTP-bd"/>
</dbReference>
<name>A0ABY1JAQ6_9BACT</name>
<evidence type="ECO:0000256" key="1">
    <source>
        <dbReference type="ARBA" id="ARBA00008279"/>
    </source>
</evidence>
<evidence type="ECO:0000313" key="12">
    <source>
        <dbReference type="EMBL" id="SIN62472.1"/>
    </source>
</evidence>
<dbReference type="HAMAP" id="MF_00195">
    <property type="entry name" value="GTPase_Der"/>
    <property type="match status" value="1"/>
</dbReference>
<dbReference type="InterPro" id="IPR031166">
    <property type="entry name" value="G_ENGA"/>
</dbReference>
<feature type="domain" description="EngA-type G" evidence="11">
    <location>
        <begin position="6"/>
        <end position="169"/>
    </location>
</feature>
<dbReference type="SMART" id="SM00382">
    <property type="entry name" value="AAA"/>
    <property type="match status" value="2"/>
</dbReference>
<dbReference type="Gene3D" id="3.40.50.300">
    <property type="entry name" value="P-loop containing nucleotide triphosphate hydrolases"/>
    <property type="match status" value="2"/>
</dbReference>
<keyword evidence="13" id="KW-1185">Reference proteome</keyword>
<keyword evidence="6 8" id="KW-0342">GTP-binding</keyword>
<dbReference type="SUPFAM" id="SSF52540">
    <property type="entry name" value="P-loop containing nucleoside triphosphate hydrolases"/>
    <property type="match status" value="2"/>
</dbReference>
<dbReference type="PIRSF" id="PIRSF006485">
    <property type="entry name" value="GTP-binding_EngA"/>
    <property type="match status" value="1"/>
</dbReference>
<evidence type="ECO:0000256" key="9">
    <source>
        <dbReference type="PROSITE-ProRule" id="PRU01049"/>
    </source>
</evidence>
<evidence type="ECO:0000256" key="2">
    <source>
        <dbReference type="ARBA" id="ARBA00020953"/>
    </source>
</evidence>